<sequence length="191" mass="21327">MTKDNMGLNENWYTDDHMKSPRGIRNFQLNSGNSSEWKVQPNKVRGVMNERGLFGERKGWHLPDFDTSSWEDRSLSDGLPNAAAGVGFSITKFKLSIPGGYDVPISFNFDEPFGQAYRALLFVNGWNMGKRIRNFGYIAPQAKFPVHEGILNYQGENTVAVALWSMTPNVTVSPTSSLAVDEVFNEGVGKK</sequence>
<dbReference type="InterPro" id="IPR025300">
    <property type="entry name" value="BetaGal_jelly_roll_dom"/>
</dbReference>
<dbReference type="AlphaFoldDB" id="A0A0W0G772"/>
<evidence type="ECO:0000313" key="4">
    <source>
        <dbReference type="EMBL" id="KTB44293.1"/>
    </source>
</evidence>
<dbReference type="InterPro" id="IPR008979">
    <property type="entry name" value="Galactose-bd-like_sf"/>
</dbReference>
<evidence type="ECO:0000259" key="3">
    <source>
        <dbReference type="Pfam" id="PF13364"/>
    </source>
</evidence>
<evidence type="ECO:0000256" key="2">
    <source>
        <dbReference type="ARBA" id="ARBA00023295"/>
    </source>
</evidence>
<dbReference type="GO" id="GO:0004565">
    <property type="term" value="F:beta-galactosidase activity"/>
    <property type="evidence" value="ECO:0007669"/>
    <property type="project" value="UniProtKB-ARBA"/>
</dbReference>
<keyword evidence="2" id="KW-0326">Glycosidase</keyword>
<evidence type="ECO:0000313" key="5">
    <source>
        <dbReference type="Proteomes" id="UP000054988"/>
    </source>
</evidence>
<keyword evidence="1 4" id="KW-0378">Hydrolase</keyword>
<dbReference type="SUPFAM" id="SSF49785">
    <property type="entry name" value="Galactose-binding domain-like"/>
    <property type="match status" value="1"/>
</dbReference>
<organism evidence="4 5">
    <name type="scientific">Moniliophthora roreri</name>
    <name type="common">Frosty pod rot fungus</name>
    <name type="synonym">Monilia roreri</name>
    <dbReference type="NCBI Taxonomy" id="221103"/>
    <lineage>
        <taxon>Eukaryota</taxon>
        <taxon>Fungi</taxon>
        <taxon>Dikarya</taxon>
        <taxon>Basidiomycota</taxon>
        <taxon>Agaricomycotina</taxon>
        <taxon>Agaricomycetes</taxon>
        <taxon>Agaricomycetidae</taxon>
        <taxon>Agaricales</taxon>
        <taxon>Marasmiineae</taxon>
        <taxon>Marasmiaceae</taxon>
        <taxon>Moniliophthora</taxon>
    </lineage>
</organism>
<gene>
    <name evidence="4" type="ORF">WG66_3129</name>
</gene>
<proteinExistence type="predicted"/>
<dbReference type="Proteomes" id="UP000054988">
    <property type="component" value="Unassembled WGS sequence"/>
</dbReference>
<accession>A0A0W0G772</accession>
<evidence type="ECO:0000256" key="1">
    <source>
        <dbReference type="ARBA" id="ARBA00022801"/>
    </source>
</evidence>
<dbReference type="Gene3D" id="2.60.120.260">
    <property type="entry name" value="Galactose-binding domain-like"/>
    <property type="match status" value="1"/>
</dbReference>
<dbReference type="EMBL" id="LATX01000956">
    <property type="protein sequence ID" value="KTB44293.1"/>
    <property type="molecule type" value="Genomic_DNA"/>
</dbReference>
<name>A0A0W0G772_MONRR</name>
<comment type="caution">
    <text evidence="4">The sequence shown here is derived from an EMBL/GenBank/DDBJ whole genome shotgun (WGS) entry which is preliminary data.</text>
</comment>
<feature type="domain" description="Beta-galactosidase jelly roll" evidence="3">
    <location>
        <begin position="54"/>
        <end position="167"/>
    </location>
</feature>
<protein>
    <submittedName>
        <fullName evidence="4">Putative glycoside hydrolase family 35 protein</fullName>
    </submittedName>
</protein>
<reference evidence="4 5" key="1">
    <citation type="submission" date="2015-12" db="EMBL/GenBank/DDBJ databases">
        <title>Draft genome sequence of Moniliophthora roreri, the causal agent of frosty pod rot of cacao.</title>
        <authorList>
            <person name="Aime M.C."/>
            <person name="Diaz-Valderrama J.R."/>
            <person name="Kijpornyongpan T."/>
            <person name="Phillips-Mora W."/>
        </authorList>
    </citation>
    <scope>NUCLEOTIDE SEQUENCE [LARGE SCALE GENOMIC DNA]</scope>
    <source>
        <strain evidence="4 5">MCA 2952</strain>
    </source>
</reference>
<dbReference type="Pfam" id="PF13364">
    <property type="entry name" value="BetaGal_ABD2"/>
    <property type="match status" value="1"/>
</dbReference>